<accession>A0A3N4HHW5</accession>
<name>A0A3N4HHW5_ASCIM</name>
<proteinExistence type="predicted"/>
<dbReference type="EMBL" id="ML119836">
    <property type="protein sequence ID" value="RPA73017.1"/>
    <property type="molecule type" value="Genomic_DNA"/>
</dbReference>
<dbReference type="OrthoDB" id="3533623at2759"/>
<dbReference type="STRING" id="1160509.A0A3N4HHW5"/>
<evidence type="ECO:0000313" key="2">
    <source>
        <dbReference type="EMBL" id="RPA73017.1"/>
    </source>
</evidence>
<sequence length="320" mass="36399">MDNRSSMGSEEWRPTSATSSQSGAAMNWIVEHILTYPKVYCTLPLRTTYILNSTAASASDFRMTLLEHIASLPSQPLSLPPSFLCSFIKKCFPEDVNSVSFDQALTALDYLRNLEERRQRDYLAASEQDASDPRVLELKSRVSHICVWYNRALVGLRKWALIHELEIQPFRKYNCIAMLNTLYPLDEPDINHYLQAPELAKQRQQLWRYVTQCEKNPSTIDALKRSNGGWKTVHDSVHSYLRLAVDMIGKSEEVLSRPQSRQRGSIGSIESIELEKGSTLEKIVFELGGGIMSNSSSERSSIEPVPAGETYYDDEKTFYE</sequence>
<feature type="region of interest" description="Disordered" evidence="1">
    <location>
        <begin position="293"/>
        <end position="320"/>
    </location>
</feature>
<keyword evidence="3" id="KW-1185">Reference proteome</keyword>
<evidence type="ECO:0000256" key="1">
    <source>
        <dbReference type="SAM" id="MobiDB-lite"/>
    </source>
</evidence>
<organism evidence="2 3">
    <name type="scientific">Ascobolus immersus RN42</name>
    <dbReference type="NCBI Taxonomy" id="1160509"/>
    <lineage>
        <taxon>Eukaryota</taxon>
        <taxon>Fungi</taxon>
        <taxon>Dikarya</taxon>
        <taxon>Ascomycota</taxon>
        <taxon>Pezizomycotina</taxon>
        <taxon>Pezizomycetes</taxon>
        <taxon>Pezizales</taxon>
        <taxon>Ascobolaceae</taxon>
        <taxon>Ascobolus</taxon>
    </lineage>
</organism>
<evidence type="ECO:0000313" key="3">
    <source>
        <dbReference type="Proteomes" id="UP000275078"/>
    </source>
</evidence>
<dbReference type="Proteomes" id="UP000275078">
    <property type="component" value="Unassembled WGS sequence"/>
</dbReference>
<protein>
    <submittedName>
        <fullName evidence="2">Uncharacterized protein</fullName>
    </submittedName>
</protein>
<reference evidence="2 3" key="1">
    <citation type="journal article" date="2018" name="Nat. Ecol. Evol.">
        <title>Pezizomycetes genomes reveal the molecular basis of ectomycorrhizal truffle lifestyle.</title>
        <authorList>
            <person name="Murat C."/>
            <person name="Payen T."/>
            <person name="Noel B."/>
            <person name="Kuo A."/>
            <person name="Morin E."/>
            <person name="Chen J."/>
            <person name="Kohler A."/>
            <person name="Krizsan K."/>
            <person name="Balestrini R."/>
            <person name="Da Silva C."/>
            <person name="Montanini B."/>
            <person name="Hainaut M."/>
            <person name="Levati E."/>
            <person name="Barry K.W."/>
            <person name="Belfiori B."/>
            <person name="Cichocki N."/>
            <person name="Clum A."/>
            <person name="Dockter R.B."/>
            <person name="Fauchery L."/>
            <person name="Guy J."/>
            <person name="Iotti M."/>
            <person name="Le Tacon F."/>
            <person name="Lindquist E.A."/>
            <person name="Lipzen A."/>
            <person name="Malagnac F."/>
            <person name="Mello A."/>
            <person name="Molinier V."/>
            <person name="Miyauchi S."/>
            <person name="Poulain J."/>
            <person name="Riccioni C."/>
            <person name="Rubini A."/>
            <person name="Sitrit Y."/>
            <person name="Splivallo R."/>
            <person name="Traeger S."/>
            <person name="Wang M."/>
            <person name="Zifcakova L."/>
            <person name="Wipf D."/>
            <person name="Zambonelli A."/>
            <person name="Paolocci F."/>
            <person name="Nowrousian M."/>
            <person name="Ottonello S."/>
            <person name="Baldrian P."/>
            <person name="Spatafora J.W."/>
            <person name="Henrissat B."/>
            <person name="Nagy L.G."/>
            <person name="Aury J.M."/>
            <person name="Wincker P."/>
            <person name="Grigoriev I.V."/>
            <person name="Bonfante P."/>
            <person name="Martin F.M."/>
        </authorList>
    </citation>
    <scope>NUCLEOTIDE SEQUENCE [LARGE SCALE GENOMIC DNA]</scope>
    <source>
        <strain evidence="2 3">RN42</strain>
    </source>
</reference>
<dbReference type="AlphaFoldDB" id="A0A3N4HHW5"/>
<gene>
    <name evidence="2" type="ORF">BJ508DRAFT_314176</name>
</gene>